<feature type="domain" description="AB hydrolase-1" evidence="1">
    <location>
        <begin position="2"/>
        <end position="146"/>
    </location>
</feature>
<protein>
    <submittedName>
        <fullName evidence="2">Alpha/beta fold hydrolase</fullName>
    </submittedName>
</protein>
<dbReference type="InterPro" id="IPR000073">
    <property type="entry name" value="AB_hydrolase_1"/>
</dbReference>
<organism evidence="2 3">
    <name type="scientific">Actinospica durhamensis</name>
    <dbReference type="NCBI Taxonomy" id="1508375"/>
    <lineage>
        <taxon>Bacteria</taxon>
        <taxon>Bacillati</taxon>
        <taxon>Actinomycetota</taxon>
        <taxon>Actinomycetes</taxon>
        <taxon>Catenulisporales</taxon>
        <taxon>Actinospicaceae</taxon>
        <taxon>Actinospica</taxon>
    </lineage>
</organism>
<dbReference type="Proteomes" id="UP000675781">
    <property type="component" value="Unassembled WGS sequence"/>
</dbReference>
<gene>
    <name evidence="2" type="ORF">KDL01_10925</name>
</gene>
<dbReference type="Gene3D" id="3.40.50.1820">
    <property type="entry name" value="alpha/beta hydrolase"/>
    <property type="match status" value="1"/>
</dbReference>
<dbReference type="AlphaFoldDB" id="A0A941EMD9"/>
<comment type="caution">
    <text evidence="2">The sequence shown here is derived from an EMBL/GenBank/DDBJ whole genome shotgun (WGS) entry which is preliminary data.</text>
</comment>
<evidence type="ECO:0000259" key="1">
    <source>
        <dbReference type="Pfam" id="PF12697"/>
    </source>
</evidence>
<dbReference type="Pfam" id="PF12697">
    <property type="entry name" value="Abhydrolase_6"/>
    <property type="match status" value="1"/>
</dbReference>
<accession>A0A941EMD9</accession>
<proteinExistence type="predicted"/>
<evidence type="ECO:0000313" key="3">
    <source>
        <dbReference type="Proteomes" id="UP000675781"/>
    </source>
</evidence>
<evidence type="ECO:0000313" key="2">
    <source>
        <dbReference type="EMBL" id="MBR7833781.1"/>
    </source>
</evidence>
<dbReference type="InterPro" id="IPR029058">
    <property type="entry name" value="AB_hydrolase_fold"/>
</dbReference>
<dbReference type="EMBL" id="JAGSOG010000039">
    <property type="protein sequence ID" value="MBR7833781.1"/>
    <property type="molecule type" value="Genomic_DNA"/>
</dbReference>
<dbReference type="GO" id="GO:0016787">
    <property type="term" value="F:hydrolase activity"/>
    <property type="evidence" value="ECO:0007669"/>
    <property type="project" value="UniProtKB-KW"/>
</dbReference>
<dbReference type="SUPFAM" id="SSF53474">
    <property type="entry name" value="alpha/beta-Hydrolases"/>
    <property type="match status" value="1"/>
</dbReference>
<keyword evidence="2" id="KW-0378">Hydrolase</keyword>
<name>A0A941EMD9_9ACTN</name>
<reference evidence="2" key="1">
    <citation type="submission" date="2021-04" db="EMBL/GenBank/DDBJ databases">
        <title>Genome based classification of Actinospica acidithermotolerans sp. nov., an actinobacterium isolated from an Indonesian hot spring.</title>
        <authorList>
            <person name="Kusuma A.B."/>
            <person name="Putra K.E."/>
            <person name="Nafisah S."/>
            <person name="Loh J."/>
            <person name="Nouioui I."/>
            <person name="Goodfellow M."/>
        </authorList>
    </citation>
    <scope>NUCLEOTIDE SEQUENCE</scope>
    <source>
        <strain evidence="2">CSCA 57</strain>
    </source>
</reference>
<keyword evidence="3" id="KW-1185">Reference proteome</keyword>
<sequence>MVLIGHGGGQHKKGWEVVSRAFPYVTTCGFAVAAIDAPGTGDRPEHPEIRRLVALIKEREAAGEPLGPAWPALNETVASQLIPDWQTTLDALRQLDCVGTGRPVGYYGLSQGGEMGIRLVAAEPRITAAVLGLVGSDWLLDIAARITVPVEFLLQWDDQGNPRDSVMNLYDALGSAEKTLHANPGGHFGVPSFEIDSSIRFFARHLGSLGTASTS</sequence>